<evidence type="ECO:0000313" key="2">
    <source>
        <dbReference type="Proteomes" id="UP000183843"/>
    </source>
</evidence>
<dbReference type="SUPFAM" id="SSF143880">
    <property type="entry name" value="NE0471 N-terminal domain-like"/>
    <property type="match status" value="1"/>
</dbReference>
<dbReference type="EMBL" id="FOJX01000004">
    <property type="protein sequence ID" value="SFA96199.1"/>
    <property type="molecule type" value="Genomic_DNA"/>
</dbReference>
<dbReference type="Proteomes" id="UP000183843">
    <property type="component" value="Unassembled WGS sequence"/>
</dbReference>
<name>A0A1I0X579_SELRU</name>
<gene>
    <name evidence="1" type="ORF">SAMN05216587_104231</name>
</gene>
<dbReference type="Gene3D" id="3.30.2020.10">
    <property type="entry name" value="NE0471-like N-terminal domain"/>
    <property type="match status" value="1"/>
</dbReference>
<dbReference type="RefSeq" id="WP_074814921.1">
    <property type="nucleotide sequence ID" value="NZ_FOJX01000004.1"/>
</dbReference>
<sequence>MLRPTAVSVVPIDNYIITVKFDNGEEKKFDVKPYIKGDWYGQLMDVSYFKAVTTDGDTVVWPDGQDICPDELYMLSYE</sequence>
<organism evidence="1 2">
    <name type="scientific">Selenomonas ruminantium</name>
    <dbReference type="NCBI Taxonomy" id="971"/>
    <lineage>
        <taxon>Bacteria</taxon>
        <taxon>Bacillati</taxon>
        <taxon>Bacillota</taxon>
        <taxon>Negativicutes</taxon>
        <taxon>Selenomonadales</taxon>
        <taxon>Selenomonadaceae</taxon>
        <taxon>Selenomonas</taxon>
    </lineage>
</organism>
<dbReference type="InterPro" id="IPR036782">
    <property type="entry name" value="NE0471-like_N"/>
</dbReference>
<accession>A0A1I0X579</accession>
<dbReference type="InterPro" id="IPR018841">
    <property type="entry name" value="DUF2442"/>
</dbReference>
<reference evidence="1 2" key="1">
    <citation type="submission" date="2016-10" db="EMBL/GenBank/DDBJ databases">
        <authorList>
            <person name="de Groot N.N."/>
        </authorList>
    </citation>
    <scope>NUCLEOTIDE SEQUENCE [LARGE SCALE GENOMIC DNA]</scope>
    <source>
        <strain evidence="1 2">L14</strain>
    </source>
</reference>
<evidence type="ECO:0008006" key="3">
    <source>
        <dbReference type="Google" id="ProtNLM"/>
    </source>
</evidence>
<dbReference type="AlphaFoldDB" id="A0A1I0X579"/>
<evidence type="ECO:0000313" key="1">
    <source>
        <dbReference type="EMBL" id="SFA96199.1"/>
    </source>
</evidence>
<proteinExistence type="predicted"/>
<dbReference type="Pfam" id="PF10387">
    <property type="entry name" value="DUF2442"/>
    <property type="match status" value="1"/>
</dbReference>
<protein>
    <recommendedName>
        <fullName evidence="3">DUF2442 domain-containing protein</fullName>
    </recommendedName>
</protein>